<reference evidence="1" key="1">
    <citation type="journal article" date="2015" name="Nature">
        <title>Complex archaea that bridge the gap between prokaryotes and eukaryotes.</title>
        <authorList>
            <person name="Spang A."/>
            <person name="Saw J.H."/>
            <person name="Jorgensen S.L."/>
            <person name="Zaremba-Niedzwiedzka K."/>
            <person name="Martijn J."/>
            <person name="Lind A.E."/>
            <person name="van Eijk R."/>
            <person name="Schleper C."/>
            <person name="Guy L."/>
            <person name="Ettema T.J."/>
        </authorList>
    </citation>
    <scope>NUCLEOTIDE SEQUENCE</scope>
</reference>
<dbReference type="EMBL" id="LAZR01000697">
    <property type="protein sequence ID" value="KKN60381.1"/>
    <property type="molecule type" value="Genomic_DNA"/>
</dbReference>
<sequence length="94" mass="10664">MDLEARAVLQDIQPSDPVEDAPIPYCETAVSFRVKDYGELRVNFPIAGTVTFTEETWKEIVEVVDKGFSRVNPKVRESHTMQRYMGIMGTTPEV</sequence>
<gene>
    <name evidence="1" type="ORF">LCGC14_0532150</name>
</gene>
<evidence type="ECO:0000313" key="1">
    <source>
        <dbReference type="EMBL" id="KKN60381.1"/>
    </source>
</evidence>
<protein>
    <submittedName>
        <fullName evidence="1">Uncharacterized protein</fullName>
    </submittedName>
</protein>
<accession>A0A0F9UGL9</accession>
<dbReference type="AlphaFoldDB" id="A0A0F9UGL9"/>
<organism evidence="1">
    <name type="scientific">marine sediment metagenome</name>
    <dbReference type="NCBI Taxonomy" id="412755"/>
    <lineage>
        <taxon>unclassified sequences</taxon>
        <taxon>metagenomes</taxon>
        <taxon>ecological metagenomes</taxon>
    </lineage>
</organism>
<comment type="caution">
    <text evidence="1">The sequence shown here is derived from an EMBL/GenBank/DDBJ whole genome shotgun (WGS) entry which is preliminary data.</text>
</comment>
<name>A0A0F9UGL9_9ZZZZ</name>
<proteinExistence type="predicted"/>